<feature type="region of interest" description="Disordered" evidence="1">
    <location>
        <begin position="1"/>
        <end position="29"/>
    </location>
</feature>
<feature type="compositionally biased region" description="Basic and acidic residues" evidence="1">
    <location>
        <begin position="510"/>
        <end position="527"/>
    </location>
</feature>
<feature type="compositionally biased region" description="Basic residues" evidence="1">
    <location>
        <begin position="1"/>
        <end position="10"/>
    </location>
</feature>
<feature type="region of interest" description="Disordered" evidence="1">
    <location>
        <begin position="126"/>
        <end position="323"/>
    </location>
</feature>
<dbReference type="Proteomes" id="UP000683360">
    <property type="component" value="Unassembled WGS sequence"/>
</dbReference>
<accession>A0A8S3QGM1</accession>
<protein>
    <submittedName>
        <fullName evidence="2">Uncharacterized protein</fullName>
    </submittedName>
</protein>
<feature type="region of interest" description="Disordered" evidence="1">
    <location>
        <begin position="502"/>
        <end position="528"/>
    </location>
</feature>
<feature type="compositionally biased region" description="Basic and acidic residues" evidence="1">
    <location>
        <begin position="210"/>
        <end position="225"/>
    </location>
</feature>
<evidence type="ECO:0000313" key="3">
    <source>
        <dbReference type="Proteomes" id="UP000683360"/>
    </source>
</evidence>
<feature type="compositionally biased region" description="Basic and acidic residues" evidence="1">
    <location>
        <begin position="166"/>
        <end position="182"/>
    </location>
</feature>
<feature type="compositionally biased region" description="Basic and acidic residues" evidence="1">
    <location>
        <begin position="269"/>
        <end position="284"/>
    </location>
</feature>
<feature type="compositionally biased region" description="Polar residues" evidence="1">
    <location>
        <begin position="126"/>
        <end position="138"/>
    </location>
</feature>
<gene>
    <name evidence="2" type="ORF">MEDL_9392</name>
</gene>
<name>A0A8S3QGM1_MYTED</name>
<feature type="compositionally biased region" description="Basic residues" evidence="1">
    <location>
        <begin position="183"/>
        <end position="202"/>
    </location>
</feature>
<feature type="compositionally biased region" description="Basic and acidic residues" evidence="1">
    <location>
        <begin position="247"/>
        <end position="261"/>
    </location>
</feature>
<feature type="compositionally biased region" description="Basic and acidic residues" evidence="1">
    <location>
        <begin position="310"/>
        <end position="321"/>
    </location>
</feature>
<feature type="compositionally biased region" description="Polar residues" evidence="1">
    <location>
        <begin position="452"/>
        <end position="467"/>
    </location>
</feature>
<feature type="region of interest" description="Disordered" evidence="1">
    <location>
        <begin position="55"/>
        <end position="86"/>
    </location>
</feature>
<proteinExistence type="predicted"/>
<keyword evidence="3" id="KW-1185">Reference proteome</keyword>
<dbReference type="EMBL" id="CAJPWZ010000477">
    <property type="protein sequence ID" value="CAG2194389.1"/>
    <property type="molecule type" value="Genomic_DNA"/>
</dbReference>
<feature type="region of interest" description="Disordered" evidence="1">
    <location>
        <begin position="446"/>
        <end position="478"/>
    </location>
</feature>
<dbReference type="OrthoDB" id="10376260at2759"/>
<feature type="compositionally biased region" description="Polar residues" evidence="1">
    <location>
        <begin position="69"/>
        <end position="86"/>
    </location>
</feature>
<dbReference type="AlphaFoldDB" id="A0A8S3QGM1"/>
<feature type="compositionally biased region" description="Basic and acidic residues" evidence="1">
    <location>
        <begin position="146"/>
        <end position="159"/>
    </location>
</feature>
<reference evidence="2" key="1">
    <citation type="submission" date="2021-03" db="EMBL/GenBank/DDBJ databases">
        <authorList>
            <person name="Bekaert M."/>
        </authorList>
    </citation>
    <scope>NUCLEOTIDE SEQUENCE</scope>
</reference>
<feature type="compositionally biased region" description="Polar residues" evidence="1">
    <location>
        <begin position="11"/>
        <end position="29"/>
    </location>
</feature>
<evidence type="ECO:0000256" key="1">
    <source>
        <dbReference type="SAM" id="MobiDB-lite"/>
    </source>
</evidence>
<feature type="compositionally biased region" description="Basic residues" evidence="1">
    <location>
        <begin position="286"/>
        <end position="298"/>
    </location>
</feature>
<sequence>MERHKRRTSISRKGNSRSTTTSNVNPNQFVRQSIDYSGVDSDALSEIIKHEDDANNDVINTSHHKERQTSNNIQCTSNKKPNITDINKSTKDAYRRSILELPGAESNRSLSPPLANVSLSKTVSNCQNTSNSVQNNDISYKGSRPSIEHKTNKTHKSDKNFAIPETRGREIISSKYETNESIKRRHRSRPHSTDSKRRKKIRSATNCVDNAEHKQQSSRKDKYPDGKTTYSVGRRDKSPVRRFHGRDRRDTNFDRNIDRKSTQSPRSAAYRERSPLRQSHEQQKGHVSRRHAYHRSAIKKADLHLSSNREQNHTFDNRSRSNVDINTEYDRNIQRAHGLERSHEDYWHGASSNSYDDLCHRQSPTFDRTPRLNDDFNSEYYRNSQKTHEKESYVDNIWQGVSSGRNYDIYHEHNHIFDGRSRSNYNSNTEYDNNALSSYEIESQHETPWHRVSSNRNYELSREQNPTLDRRSRLNSDINTEYDRNTKRPYEIESRHDNTRHTVIPNRNYEPYRGHSSSLDKRSRSNVDTEFDQNIKRTHRTIINKETYEYRSISKLNVAHTMHNTSDRQNFRQNSQNIFQKIDLEKLSKMDTDSLAAHLSTYKKELDTYLFEDLGREQMSLLLHVMCQLCKCKRKLLVQKALNPLKERRFFDRQDIKNIIYELRVQFDEEKIQILTNLLVLMKGLVYHVNTGPPDLITSLDSLERCVNEKLQDENQQIELKALIQQIRDKWDSGRFSLTRTNSQH</sequence>
<comment type="caution">
    <text evidence="2">The sequence shown here is derived from an EMBL/GenBank/DDBJ whole genome shotgun (WGS) entry which is preliminary data.</text>
</comment>
<evidence type="ECO:0000313" key="2">
    <source>
        <dbReference type="EMBL" id="CAG2194389.1"/>
    </source>
</evidence>
<organism evidence="2 3">
    <name type="scientific">Mytilus edulis</name>
    <name type="common">Blue mussel</name>
    <dbReference type="NCBI Taxonomy" id="6550"/>
    <lineage>
        <taxon>Eukaryota</taxon>
        <taxon>Metazoa</taxon>
        <taxon>Spiralia</taxon>
        <taxon>Lophotrochozoa</taxon>
        <taxon>Mollusca</taxon>
        <taxon>Bivalvia</taxon>
        <taxon>Autobranchia</taxon>
        <taxon>Pteriomorphia</taxon>
        <taxon>Mytilida</taxon>
        <taxon>Mytiloidea</taxon>
        <taxon>Mytilidae</taxon>
        <taxon>Mytilinae</taxon>
        <taxon>Mytilus</taxon>
    </lineage>
</organism>